<comment type="caution">
    <text evidence="2">The sequence shown here is derived from an EMBL/GenBank/DDBJ whole genome shotgun (WGS) entry which is preliminary data.</text>
</comment>
<organism evidence="2 3">
    <name type="scientific">Candidatus Liptonbacteria bacterium RIFCSPHIGHO2_01_FULL_57_28</name>
    <dbReference type="NCBI Taxonomy" id="1798647"/>
    <lineage>
        <taxon>Bacteria</taxon>
        <taxon>Candidatus Liptoniibacteriota</taxon>
    </lineage>
</organism>
<feature type="transmembrane region" description="Helical" evidence="1">
    <location>
        <begin position="7"/>
        <end position="28"/>
    </location>
</feature>
<dbReference type="Proteomes" id="UP000179059">
    <property type="component" value="Unassembled WGS sequence"/>
</dbReference>
<dbReference type="AlphaFoldDB" id="A0A1G2CBE3"/>
<name>A0A1G2CBE3_9BACT</name>
<keyword evidence="1" id="KW-0472">Membrane</keyword>
<dbReference type="EMBL" id="MHKX01000006">
    <property type="protein sequence ID" value="OGY98536.1"/>
    <property type="molecule type" value="Genomic_DNA"/>
</dbReference>
<gene>
    <name evidence="2" type="ORF">A2855_00895</name>
</gene>
<accession>A0A1G2CBE3</accession>
<dbReference type="NCBIfam" id="NF038353">
    <property type="entry name" value="FxLYD_dom"/>
    <property type="match status" value="1"/>
</dbReference>
<evidence type="ECO:0000256" key="1">
    <source>
        <dbReference type="SAM" id="Phobius"/>
    </source>
</evidence>
<keyword evidence="1" id="KW-1133">Transmembrane helix</keyword>
<sequence length="262" mass="28292">MRHVKQLIYGVFYLILLTAFVGGIYSWAKPVPTCFDGRQNRDETGVDCGGRCAKVCVPAAIASLVQNGEPKLVLLVTSADTGPAAVPRVSVVSEIRNPNQDFGASKFDYVFKIYDPSGAEIASFPDSSYIYPGEIKRIVLLNKTLPAGSSPAAARLILQSPLWVPLERFPRPKLSIQTVNTTEERGNLVVKGTLVNQDSVDFQTVEVTALYYDQGGAVVGVSGTGLGNVSPGESREFSIFHPVIQNAVSERTQVFATALNLR</sequence>
<reference evidence="2 3" key="1">
    <citation type="journal article" date="2016" name="Nat. Commun.">
        <title>Thousands of microbial genomes shed light on interconnected biogeochemical processes in an aquifer system.</title>
        <authorList>
            <person name="Anantharaman K."/>
            <person name="Brown C.T."/>
            <person name="Hug L.A."/>
            <person name="Sharon I."/>
            <person name="Castelle C.J."/>
            <person name="Probst A.J."/>
            <person name="Thomas B.C."/>
            <person name="Singh A."/>
            <person name="Wilkins M.J."/>
            <person name="Karaoz U."/>
            <person name="Brodie E.L."/>
            <person name="Williams K.H."/>
            <person name="Hubbard S.S."/>
            <person name="Banfield J.F."/>
        </authorList>
    </citation>
    <scope>NUCLEOTIDE SEQUENCE [LARGE SCALE GENOMIC DNA]</scope>
</reference>
<dbReference type="InterPro" id="IPR047676">
    <property type="entry name" value="FxLYD_dom"/>
</dbReference>
<keyword evidence="1" id="KW-0812">Transmembrane</keyword>
<evidence type="ECO:0000313" key="3">
    <source>
        <dbReference type="Proteomes" id="UP000179059"/>
    </source>
</evidence>
<protein>
    <submittedName>
        <fullName evidence="2">Uncharacterized protein</fullName>
    </submittedName>
</protein>
<dbReference type="STRING" id="1798647.A2855_00895"/>
<proteinExistence type="predicted"/>
<evidence type="ECO:0000313" key="2">
    <source>
        <dbReference type="EMBL" id="OGY98536.1"/>
    </source>
</evidence>